<feature type="signal peptide" evidence="6">
    <location>
        <begin position="1"/>
        <end position="19"/>
    </location>
</feature>
<evidence type="ECO:0000313" key="8">
    <source>
        <dbReference type="Proteomes" id="UP000027222"/>
    </source>
</evidence>
<evidence type="ECO:0000256" key="6">
    <source>
        <dbReference type="RuleBase" id="RU365009"/>
    </source>
</evidence>
<organism evidence="7 8">
    <name type="scientific">Galerina marginata (strain CBS 339.88)</name>
    <dbReference type="NCBI Taxonomy" id="685588"/>
    <lineage>
        <taxon>Eukaryota</taxon>
        <taxon>Fungi</taxon>
        <taxon>Dikarya</taxon>
        <taxon>Basidiomycota</taxon>
        <taxon>Agaricomycotina</taxon>
        <taxon>Agaricomycetes</taxon>
        <taxon>Agaricomycetidae</taxon>
        <taxon>Agaricales</taxon>
        <taxon>Agaricineae</taxon>
        <taxon>Strophariaceae</taxon>
        <taxon>Galerina</taxon>
    </lineage>
</organism>
<evidence type="ECO:0000256" key="4">
    <source>
        <dbReference type="ARBA" id="ARBA00022525"/>
    </source>
</evidence>
<keyword evidence="5 6" id="KW-1015">Disulfide bond</keyword>
<proteinExistence type="inferred from homology"/>
<keyword evidence="4 6" id="KW-0964">Secreted</keyword>
<feature type="chain" id="PRO_5013985818" description="Hydrophobin" evidence="6">
    <location>
        <begin position="20"/>
        <end position="109"/>
    </location>
</feature>
<dbReference type="GO" id="GO:0009277">
    <property type="term" value="C:fungal-type cell wall"/>
    <property type="evidence" value="ECO:0007669"/>
    <property type="project" value="InterPro"/>
</dbReference>
<dbReference type="SMART" id="SM00075">
    <property type="entry name" value="HYDRO"/>
    <property type="match status" value="1"/>
</dbReference>
<reference evidence="8" key="1">
    <citation type="journal article" date="2014" name="Proc. Natl. Acad. Sci. U.S.A.">
        <title>Extensive sampling of basidiomycete genomes demonstrates inadequacy of the white-rot/brown-rot paradigm for wood decay fungi.</title>
        <authorList>
            <person name="Riley R."/>
            <person name="Salamov A.A."/>
            <person name="Brown D.W."/>
            <person name="Nagy L.G."/>
            <person name="Floudas D."/>
            <person name="Held B.W."/>
            <person name="Levasseur A."/>
            <person name="Lombard V."/>
            <person name="Morin E."/>
            <person name="Otillar R."/>
            <person name="Lindquist E.A."/>
            <person name="Sun H."/>
            <person name="LaButti K.M."/>
            <person name="Schmutz J."/>
            <person name="Jabbour D."/>
            <person name="Luo H."/>
            <person name="Baker S.E."/>
            <person name="Pisabarro A.G."/>
            <person name="Walton J.D."/>
            <person name="Blanchette R.A."/>
            <person name="Henrissat B."/>
            <person name="Martin F."/>
            <person name="Cullen D."/>
            <person name="Hibbett D.S."/>
            <person name="Grigoriev I.V."/>
        </authorList>
    </citation>
    <scope>NUCLEOTIDE SEQUENCE [LARGE SCALE GENOMIC DNA]</scope>
    <source>
        <strain evidence="8">CBS 339.88</strain>
    </source>
</reference>
<keyword evidence="8" id="KW-1185">Reference proteome</keyword>
<dbReference type="GO" id="GO:0005199">
    <property type="term" value="F:structural constituent of cell wall"/>
    <property type="evidence" value="ECO:0007669"/>
    <property type="project" value="InterPro"/>
</dbReference>
<dbReference type="Pfam" id="PF01185">
    <property type="entry name" value="Hydrophobin"/>
    <property type="match status" value="1"/>
</dbReference>
<dbReference type="AlphaFoldDB" id="A0A067SYA0"/>
<dbReference type="EMBL" id="KL142391">
    <property type="protein sequence ID" value="KDR71748.1"/>
    <property type="molecule type" value="Genomic_DNA"/>
</dbReference>
<name>A0A067SYA0_GALM3</name>
<evidence type="ECO:0000313" key="7">
    <source>
        <dbReference type="EMBL" id="KDR71748.1"/>
    </source>
</evidence>
<dbReference type="InterPro" id="IPR001338">
    <property type="entry name" value="Class_I_Hydrophobin"/>
</dbReference>
<keyword evidence="6" id="KW-0732">Signal</keyword>
<accession>A0A067SYA0</accession>
<evidence type="ECO:0000256" key="5">
    <source>
        <dbReference type="ARBA" id="ARBA00023157"/>
    </source>
</evidence>
<evidence type="ECO:0000256" key="1">
    <source>
        <dbReference type="ARBA" id="ARBA00004191"/>
    </source>
</evidence>
<evidence type="ECO:0000256" key="2">
    <source>
        <dbReference type="ARBA" id="ARBA00010446"/>
    </source>
</evidence>
<evidence type="ECO:0000256" key="3">
    <source>
        <dbReference type="ARBA" id="ARBA00022512"/>
    </source>
</evidence>
<comment type="similarity">
    <text evidence="2 6">Belongs to the fungal hydrophobin family.</text>
</comment>
<sequence length="109" mass="10747">MFSKVALFVAAAFAASAIATPMVYDSCNTGHIACCGSLNAPGSVGATQALGLIDIVLSDITGQIGAECNAITVIGAGTGANCQSTAVCCEKDFFNQGVGINCTPLLVGA</sequence>
<dbReference type="HOGENOM" id="CLU_105134_2_0_1"/>
<dbReference type="CDD" id="cd23507">
    <property type="entry name" value="hydrophobin_I"/>
    <property type="match status" value="1"/>
</dbReference>
<dbReference type="OrthoDB" id="4225815at2759"/>
<comment type="subcellular location">
    <subcellularLocation>
        <location evidence="1 6">Secreted</location>
        <location evidence="1 6">Cell wall</location>
    </subcellularLocation>
</comment>
<protein>
    <recommendedName>
        <fullName evidence="6">Hydrophobin</fullName>
    </recommendedName>
</protein>
<dbReference type="Proteomes" id="UP000027222">
    <property type="component" value="Unassembled WGS sequence"/>
</dbReference>
<gene>
    <name evidence="7" type="ORF">GALMADRAFT_213623</name>
</gene>
<keyword evidence="3 6" id="KW-0134">Cell wall</keyword>